<gene>
    <name evidence="1" type="ORF">GCM10022246_40950</name>
</gene>
<proteinExistence type="predicted"/>
<comment type="caution">
    <text evidence="1">The sequence shown here is derived from an EMBL/GenBank/DDBJ whole genome shotgun (WGS) entry which is preliminary data.</text>
</comment>
<organism evidence="1 2">
    <name type="scientific">Pedobacter ginsengiterrae</name>
    <dbReference type="NCBI Taxonomy" id="871696"/>
    <lineage>
        <taxon>Bacteria</taxon>
        <taxon>Pseudomonadati</taxon>
        <taxon>Bacteroidota</taxon>
        <taxon>Sphingobacteriia</taxon>
        <taxon>Sphingobacteriales</taxon>
        <taxon>Sphingobacteriaceae</taxon>
        <taxon>Pedobacter</taxon>
    </lineage>
</organism>
<dbReference type="RefSeq" id="WP_344770071.1">
    <property type="nucleotide sequence ID" value="NZ_BAABAK010000022.1"/>
</dbReference>
<name>A0ABP7QMN0_9SPHI</name>
<dbReference type="Proteomes" id="UP001501081">
    <property type="component" value="Unassembled WGS sequence"/>
</dbReference>
<keyword evidence="2" id="KW-1185">Reference proteome</keyword>
<dbReference type="EMBL" id="BAABAK010000022">
    <property type="protein sequence ID" value="GAA3985124.1"/>
    <property type="molecule type" value="Genomic_DNA"/>
</dbReference>
<accession>A0ABP7QMN0</accession>
<sequence>MESISLQNNLKLSFEKLPHTVRLIISKNNDEWVCRKEKLKNLFSFLEKDKVHIFKGRLQLFKLDDRIDIQVKNIVIATISEESFEKALKNLE</sequence>
<evidence type="ECO:0000313" key="2">
    <source>
        <dbReference type="Proteomes" id="UP001501081"/>
    </source>
</evidence>
<protein>
    <submittedName>
        <fullName evidence="1">Uncharacterized protein</fullName>
    </submittedName>
</protein>
<evidence type="ECO:0000313" key="1">
    <source>
        <dbReference type="EMBL" id="GAA3985124.1"/>
    </source>
</evidence>
<reference evidence="2" key="1">
    <citation type="journal article" date="2019" name="Int. J. Syst. Evol. Microbiol.">
        <title>The Global Catalogue of Microorganisms (GCM) 10K type strain sequencing project: providing services to taxonomists for standard genome sequencing and annotation.</title>
        <authorList>
            <consortium name="The Broad Institute Genomics Platform"/>
            <consortium name="The Broad Institute Genome Sequencing Center for Infectious Disease"/>
            <person name="Wu L."/>
            <person name="Ma J."/>
        </authorList>
    </citation>
    <scope>NUCLEOTIDE SEQUENCE [LARGE SCALE GENOMIC DNA]</scope>
    <source>
        <strain evidence="2">JCM 17338</strain>
    </source>
</reference>